<evidence type="ECO:0000256" key="5">
    <source>
        <dbReference type="ARBA" id="ARBA00023136"/>
    </source>
</evidence>
<feature type="transmembrane region" description="Helical" evidence="6">
    <location>
        <begin position="359"/>
        <end position="389"/>
    </location>
</feature>
<comment type="caution">
    <text evidence="8">The sequence shown here is derived from an EMBL/GenBank/DDBJ whole genome shotgun (WGS) entry which is preliminary data.</text>
</comment>
<dbReference type="GO" id="GO:0005886">
    <property type="term" value="C:plasma membrane"/>
    <property type="evidence" value="ECO:0007669"/>
    <property type="project" value="UniProtKB-SubCell"/>
</dbReference>
<feature type="transmembrane region" description="Helical" evidence="6">
    <location>
        <begin position="401"/>
        <end position="421"/>
    </location>
</feature>
<dbReference type="GO" id="GO:0022857">
    <property type="term" value="F:transmembrane transporter activity"/>
    <property type="evidence" value="ECO:0007669"/>
    <property type="project" value="InterPro"/>
</dbReference>
<accession>A0A512P8D2</accession>
<dbReference type="AlphaFoldDB" id="A0A512P8D2"/>
<evidence type="ECO:0000256" key="3">
    <source>
        <dbReference type="ARBA" id="ARBA00022692"/>
    </source>
</evidence>
<evidence type="ECO:0000256" key="1">
    <source>
        <dbReference type="ARBA" id="ARBA00004651"/>
    </source>
</evidence>
<evidence type="ECO:0000313" key="9">
    <source>
        <dbReference type="Proteomes" id="UP000321798"/>
    </source>
</evidence>
<dbReference type="PANTHER" id="PTHR42718">
    <property type="entry name" value="MAJOR FACILITATOR SUPERFAMILY MULTIDRUG TRANSPORTER MFSC"/>
    <property type="match status" value="1"/>
</dbReference>
<dbReference type="InterPro" id="IPR011701">
    <property type="entry name" value="MFS"/>
</dbReference>
<feature type="transmembrane region" description="Helical" evidence="6">
    <location>
        <begin position="302"/>
        <end position="321"/>
    </location>
</feature>
<dbReference type="SUPFAM" id="SSF103473">
    <property type="entry name" value="MFS general substrate transporter"/>
    <property type="match status" value="1"/>
</dbReference>
<gene>
    <name evidence="8" type="ORF">CSO01_01550</name>
</gene>
<dbReference type="CDD" id="cd06174">
    <property type="entry name" value="MFS"/>
    <property type="match status" value="1"/>
</dbReference>
<proteinExistence type="predicted"/>
<dbReference type="Pfam" id="PF07690">
    <property type="entry name" value="MFS_1"/>
    <property type="match status" value="2"/>
</dbReference>
<dbReference type="RefSeq" id="WP_146951226.1">
    <property type="nucleotide sequence ID" value="NZ_BAABBJ010000005.1"/>
</dbReference>
<feature type="transmembrane region" description="Helical" evidence="6">
    <location>
        <begin position="236"/>
        <end position="261"/>
    </location>
</feature>
<evidence type="ECO:0000256" key="4">
    <source>
        <dbReference type="ARBA" id="ARBA00022989"/>
    </source>
</evidence>
<comment type="subcellular location">
    <subcellularLocation>
        <location evidence="1">Cell membrane</location>
        <topology evidence="1">Multi-pass membrane protein</topology>
    </subcellularLocation>
</comment>
<feature type="transmembrane region" description="Helical" evidence="6">
    <location>
        <begin position="273"/>
        <end position="290"/>
    </location>
</feature>
<feature type="transmembrane region" description="Helical" evidence="6">
    <location>
        <begin position="327"/>
        <end position="347"/>
    </location>
</feature>
<dbReference type="InterPro" id="IPR020846">
    <property type="entry name" value="MFS_dom"/>
</dbReference>
<feature type="transmembrane region" description="Helical" evidence="6">
    <location>
        <begin position="179"/>
        <end position="199"/>
    </location>
</feature>
<dbReference type="InterPro" id="IPR036259">
    <property type="entry name" value="MFS_trans_sf"/>
</dbReference>
<evidence type="ECO:0000259" key="7">
    <source>
        <dbReference type="PROSITE" id="PS50850"/>
    </source>
</evidence>
<dbReference type="Proteomes" id="UP000321798">
    <property type="component" value="Unassembled WGS sequence"/>
</dbReference>
<protein>
    <submittedName>
        <fullName evidence="8">MFS transporter</fullName>
    </submittedName>
</protein>
<keyword evidence="3 6" id="KW-0812">Transmembrane</keyword>
<feature type="transmembrane region" description="Helical" evidence="6">
    <location>
        <begin position="118"/>
        <end position="139"/>
    </location>
</feature>
<feature type="transmembrane region" description="Helical" evidence="6">
    <location>
        <begin position="151"/>
        <end position="173"/>
    </location>
</feature>
<keyword evidence="2" id="KW-0813">Transport</keyword>
<organism evidence="8 9">
    <name type="scientific">Cellulomonas soli</name>
    <dbReference type="NCBI Taxonomy" id="931535"/>
    <lineage>
        <taxon>Bacteria</taxon>
        <taxon>Bacillati</taxon>
        <taxon>Actinomycetota</taxon>
        <taxon>Actinomycetes</taxon>
        <taxon>Micrococcales</taxon>
        <taxon>Cellulomonadaceae</taxon>
        <taxon>Cellulomonas</taxon>
    </lineage>
</organism>
<sequence>MRGERLPAPAGEAPPVRAPSARTATVVLVAAVTAYFVAVVHRTALGVAGVEAIDRFDLSATGLAMFSVTQLTVYAAMQIPAGRLLDRFGVRAMIVTGSLVMACGQLVLALATDVPAALVARVLIGGGDAAIFISVCRLVAEWFPPRRVPVLVQTTGLIGQAGQIASAIPVAWLLHRQGWTTTFGTLAALGLFAASLSAWKIRDRAPDATKAGAEAVAHDAFWPAVRESVRPAATRLGFWSHFVSPFSANVIALLWGVPFFVTAQHRTKAEASLLLTLLTLTAMTAGPVIGHLTSRHPLRRSWVVLTSSGATLAAWVLLLVHDTPRPMWQLAAFVVVIGVGGPVSLVGMDFARSSAPMRLLGTATGFVNSGGFISTITGVLAVGLVLQAVSPPGATTYSLDAYRLAFSVLLVPWVVGVVGVLRNRRRARAVLREAGTVVPTVRDVLRRRSSTDPGPGDPA</sequence>
<dbReference type="PANTHER" id="PTHR42718:SF9">
    <property type="entry name" value="MAJOR FACILITATOR SUPERFAMILY MULTIDRUG TRANSPORTER MFSC"/>
    <property type="match status" value="1"/>
</dbReference>
<feature type="transmembrane region" description="Helical" evidence="6">
    <location>
        <begin position="58"/>
        <end position="76"/>
    </location>
</feature>
<dbReference type="Gene3D" id="1.20.1250.20">
    <property type="entry name" value="MFS general substrate transporter like domains"/>
    <property type="match status" value="2"/>
</dbReference>
<name>A0A512P8D2_9CELL</name>
<dbReference type="OrthoDB" id="4332123at2"/>
<keyword evidence="4 6" id="KW-1133">Transmembrane helix</keyword>
<evidence type="ECO:0000256" key="2">
    <source>
        <dbReference type="ARBA" id="ARBA00022448"/>
    </source>
</evidence>
<dbReference type="PROSITE" id="PS50850">
    <property type="entry name" value="MFS"/>
    <property type="match status" value="1"/>
</dbReference>
<keyword evidence="5 6" id="KW-0472">Membrane</keyword>
<keyword evidence="9" id="KW-1185">Reference proteome</keyword>
<evidence type="ECO:0000313" key="8">
    <source>
        <dbReference type="EMBL" id="GEP67440.1"/>
    </source>
</evidence>
<feature type="transmembrane region" description="Helical" evidence="6">
    <location>
        <begin position="88"/>
        <end position="112"/>
    </location>
</feature>
<feature type="domain" description="Major facilitator superfamily (MFS) profile" evidence="7">
    <location>
        <begin position="27"/>
        <end position="428"/>
    </location>
</feature>
<reference evidence="8 9" key="1">
    <citation type="submission" date="2019-07" db="EMBL/GenBank/DDBJ databases">
        <title>Whole genome shotgun sequence of Cellulomonas soli NBRC 109434.</title>
        <authorList>
            <person name="Hosoyama A."/>
            <person name="Uohara A."/>
            <person name="Ohji S."/>
            <person name="Ichikawa N."/>
        </authorList>
    </citation>
    <scope>NUCLEOTIDE SEQUENCE [LARGE SCALE GENOMIC DNA]</scope>
    <source>
        <strain evidence="8 9">NBRC 109434</strain>
    </source>
</reference>
<evidence type="ECO:0000256" key="6">
    <source>
        <dbReference type="SAM" id="Phobius"/>
    </source>
</evidence>
<feature type="transmembrane region" description="Helical" evidence="6">
    <location>
        <begin position="21"/>
        <end position="38"/>
    </location>
</feature>
<dbReference type="EMBL" id="BKAL01000001">
    <property type="protein sequence ID" value="GEP67440.1"/>
    <property type="molecule type" value="Genomic_DNA"/>
</dbReference>